<dbReference type="KEGG" id="api:103312019"/>
<evidence type="ECO:0000259" key="1">
    <source>
        <dbReference type="Pfam" id="PF21787"/>
    </source>
</evidence>
<organism evidence="2 3">
    <name type="scientific">Acyrthosiphon pisum</name>
    <name type="common">Pea aphid</name>
    <dbReference type="NCBI Taxonomy" id="7029"/>
    <lineage>
        <taxon>Eukaryota</taxon>
        <taxon>Metazoa</taxon>
        <taxon>Ecdysozoa</taxon>
        <taxon>Arthropoda</taxon>
        <taxon>Hexapoda</taxon>
        <taxon>Insecta</taxon>
        <taxon>Pterygota</taxon>
        <taxon>Neoptera</taxon>
        <taxon>Paraneoptera</taxon>
        <taxon>Hemiptera</taxon>
        <taxon>Sternorrhyncha</taxon>
        <taxon>Aphidomorpha</taxon>
        <taxon>Aphidoidea</taxon>
        <taxon>Aphididae</taxon>
        <taxon>Macrosiphini</taxon>
        <taxon>Acyrthosiphon</taxon>
    </lineage>
</organism>
<evidence type="ECO:0000313" key="3">
    <source>
        <dbReference type="Proteomes" id="UP000007819"/>
    </source>
</evidence>
<reference evidence="3" key="1">
    <citation type="submission" date="2010-06" db="EMBL/GenBank/DDBJ databases">
        <authorList>
            <person name="Jiang H."/>
            <person name="Abraham K."/>
            <person name="Ali S."/>
            <person name="Alsbrooks S.L."/>
            <person name="Anim B.N."/>
            <person name="Anosike U.S."/>
            <person name="Attaway T."/>
            <person name="Bandaranaike D.P."/>
            <person name="Battles P.K."/>
            <person name="Bell S.N."/>
            <person name="Bell A.V."/>
            <person name="Beltran B."/>
            <person name="Bickham C."/>
            <person name="Bustamante Y."/>
            <person name="Caleb T."/>
            <person name="Canada A."/>
            <person name="Cardenas V."/>
            <person name="Carter K."/>
            <person name="Chacko J."/>
            <person name="Chandrabose M.N."/>
            <person name="Chavez D."/>
            <person name="Chavez A."/>
            <person name="Chen L."/>
            <person name="Chu H.-S."/>
            <person name="Claassen K.J."/>
            <person name="Cockrell R."/>
            <person name="Collins M."/>
            <person name="Cooper J.A."/>
            <person name="Cree A."/>
            <person name="Curry S.M."/>
            <person name="Da Y."/>
            <person name="Dao M.D."/>
            <person name="Das B."/>
            <person name="Davila M.-L."/>
            <person name="Davy-Carroll L."/>
            <person name="Denson S."/>
            <person name="Dinh H."/>
            <person name="Ebong V.E."/>
            <person name="Edwards J.R."/>
            <person name="Egan A."/>
            <person name="El-Daye J."/>
            <person name="Escobedo L."/>
            <person name="Fernandez S."/>
            <person name="Fernando P.R."/>
            <person name="Flagg N."/>
            <person name="Forbes L.D."/>
            <person name="Fowler R.G."/>
            <person name="Fu Q."/>
            <person name="Gabisi R.A."/>
            <person name="Ganer J."/>
            <person name="Garbino Pronczuk A."/>
            <person name="Garcia R.M."/>
            <person name="Garner T."/>
            <person name="Garrett T.E."/>
            <person name="Gonzalez D.A."/>
            <person name="Hamid H."/>
            <person name="Hawkins E.S."/>
            <person name="Hirani K."/>
            <person name="Hogues M.E."/>
            <person name="Hollins B."/>
            <person name="Hsiao C.-H."/>
            <person name="Jabil R."/>
            <person name="James M.L."/>
            <person name="Jhangiani S.N."/>
            <person name="Johnson B."/>
            <person name="Johnson Q."/>
            <person name="Joshi V."/>
            <person name="Kalu J.B."/>
            <person name="Kam C."/>
            <person name="Kashfia A."/>
            <person name="Keebler J."/>
            <person name="Kisamo H."/>
            <person name="Kovar C.L."/>
            <person name="Lago L.A."/>
            <person name="Lai C.-Y."/>
            <person name="Laidlaw J."/>
            <person name="Lara F."/>
            <person name="Le T.-K."/>
            <person name="Lee S.L."/>
            <person name="Legall F.H."/>
            <person name="Lemon S.J."/>
            <person name="Lewis L.R."/>
            <person name="Li B."/>
            <person name="Liu Y."/>
            <person name="Liu Y.-S."/>
            <person name="Lopez J."/>
            <person name="Lozado R.J."/>
            <person name="Lu J."/>
            <person name="Madu R.C."/>
            <person name="Maheshwari M."/>
            <person name="Maheshwari R."/>
            <person name="Malloy K."/>
            <person name="Martinez E."/>
            <person name="Mathew T."/>
            <person name="Mercado I.C."/>
            <person name="Mercado C."/>
            <person name="Meyer B."/>
            <person name="Montgomery K."/>
            <person name="Morgan M.B."/>
            <person name="Munidasa M."/>
            <person name="Nazareth L.V."/>
            <person name="Nelson J."/>
            <person name="Ng B.M."/>
            <person name="Nguyen N.B."/>
            <person name="Nguyen P.Q."/>
            <person name="Nguyen T."/>
            <person name="Obregon M."/>
            <person name="Okwuonu G.O."/>
            <person name="Onwere C.G."/>
            <person name="Orozco G."/>
            <person name="Parra A."/>
            <person name="Patel S."/>
            <person name="Patil S."/>
            <person name="Perez A."/>
            <person name="Perez Y."/>
            <person name="Pham C."/>
            <person name="Primus E.L."/>
            <person name="Pu L.-L."/>
            <person name="Puazo M."/>
            <person name="Qin X."/>
            <person name="Quiroz J.B."/>
            <person name="Reese J."/>
            <person name="Richards S."/>
            <person name="Rives C.M."/>
            <person name="Robberts R."/>
            <person name="Ruiz S.J."/>
            <person name="Ruiz M.J."/>
            <person name="Santibanez J."/>
            <person name="Schneider B.W."/>
            <person name="Sisson I."/>
            <person name="Smith M."/>
            <person name="Sodergren E."/>
            <person name="Song X.-Z."/>
            <person name="Song B.B."/>
            <person name="Summersgill H."/>
            <person name="Thelus R."/>
            <person name="Thornton R.D."/>
            <person name="Trejos Z.Y."/>
            <person name="Usmani K."/>
            <person name="Vattathil S."/>
            <person name="Villasana D."/>
            <person name="Walker D.L."/>
            <person name="Wang S."/>
            <person name="Wang K."/>
            <person name="White C.S."/>
            <person name="Williams A.C."/>
            <person name="Williamson J."/>
            <person name="Wilson K."/>
            <person name="Woghiren I.O."/>
            <person name="Woodworth J.R."/>
            <person name="Worley K.C."/>
            <person name="Wright R.A."/>
            <person name="Wu W."/>
            <person name="Young L."/>
            <person name="Zhang L."/>
            <person name="Zhang J."/>
            <person name="Zhu Y."/>
            <person name="Muzny D.M."/>
            <person name="Weinstock G."/>
            <person name="Gibbs R.A."/>
        </authorList>
    </citation>
    <scope>NUCLEOTIDE SEQUENCE [LARGE SCALE GENOMIC DNA]</scope>
    <source>
        <strain evidence="3">LSR1</strain>
    </source>
</reference>
<proteinExistence type="predicted"/>
<evidence type="ECO:0000313" key="2">
    <source>
        <dbReference type="EnsemblMetazoa" id="XP_008190218.1"/>
    </source>
</evidence>
<dbReference type="EnsemblMetazoa" id="XM_008191996.1">
    <property type="protein sequence ID" value="XP_008190218.1"/>
    <property type="gene ID" value="LOC103312019"/>
</dbReference>
<name>A0A8R2FEG5_ACYPI</name>
<dbReference type="GeneID" id="103312019"/>
<protein>
    <recommendedName>
        <fullName evidence="1">Transposable element P transposase-like RNase H domain-containing protein</fullName>
    </recommendedName>
</protein>
<sequence length="116" mass="12700">MLAIKVSTLNDTEKECVLVLDEMFLVEGLVYDISSKSFVGNVTLPEHNGVVNHALVFMLAGISSRWKQTVAYYFTSDSVNGNTFKTIIIEIISKAEALGLKVNSDTSDISYDCAVT</sequence>
<reference evidence="2" key="2">
    <citation type="submission" date="2022-06" db="UniProtKB">
        <authorList>
            <consortium name="EnsemblMetazoa"/>
        </authorList>
    </citation>
    <scope>IDENTIFICATION</scope>
</reference>
<dbReference type="Pfam" id="PF21787">
    <property type="entry name" value="TNP-like_RNaseH_N"/>
    <property type="match status" value="1"/>
</dbReference>
<keyword evidence="3" id="KW-1185">Reference proteome</keyword>
<feature type="domain" description="Transposable element P transposase-like RNase H" evidence="1">
    <location>
        <begin position="1"/>
        <end position="109"/>
    </location>
</feature>
<accession>A0A8R2FEG5</accession>
<dbReference type="Proteomes" id="UP000007819">
    <property type="component" value="Unassembled WGS sequence"/>
</dbReference>
<dbReference type="InterPro" id="IPR048365">
    <property type="entry name" value="TNP-like_RNaseH_N"/>
</dbReference>
<dbReference type="AlphaFoldDB" id="A0A8R2FEG5"/>
<dbReference type="OrthoDB" id="6624120at2759"/>
<dbReference type="OMA" id="RCELARH"/>
<dbReference type="RefSeq" id="XP_008190218.1">
    <property type="nucleotide sequence ID" value="XM_008191996.1"/>
</dbReference>